<dbReference type="GO" id="GO:0016272">
    <property type="term" value="C:prefoldin complex"/>
    <property type="evidence" value="ECO:0007669"/>
    <property type="project" value="InterPro"/>
</dbReference>
<evidence type="ECO:0000313" key="4">
    <source>
        <dbReference type="EMBL" id="KLO17853.1"/>
    </source>
</evidence>
<evidence type="ECO:0000256" key="3">
    <source>
        <dbReference type="SAM" id="Coils"/>
    </source>
</evidence>
<dbReference type="EMBL" id="KQ085900">
    <property type="protein sequence ID" value="KLO17853.1"/>
    <property type="molecule type" value="Genomic_DNA"/>
</dbReference>
<dbReference type="GO" id="GO:0051087">
    <property type="term" value="F:protein-folding chaperone binding"/>
    <property type="evidence" value="ECO:0007669"/>
    <property type="project" value="TreeGrafter"/>
</dbReference>
<dbReference type="CDD" id="cd23161">
    <property type="entry name" value="Prefoldin_6"/>
    <property type="match status" value="1"/>
</dbReference>
<accession>A0A0H2S851</accession>
<name>A0A0H2S851_9AGAM</name>
<dbReference type="PANTHER" id="PTHR21431:SF0">
    <property type="entry name" value="PREFOLDIN SUBUNIT 6"/>
    <property type="match status" value="1"/>
</dbReference>
<proteinExistence type="inferred from homology"/>
<dbReference type="InterPro" id="IPR002777">
    <property type="entry name" value="PFD_beta-like"/>
</dbReference>
<dbReference type="Proteomes" id="UP000053477">
    <property type="component" value="Unassembled WGS sequence"/>
</dbReference>
<dbReference type="GO" id="GO:0006457">
    <property type="term" value="P:protein folding"/>
    <property type="evidence" value="ECO:0007669"/>
    <property type="project" value="InterPro"/>
</dbReference>
<dbReference type="PANTHER" id="PTHR21431">
    <property type="entry name" value="PREFOLDIN SUBUNIT 6"/>
    <property type="match status" value="1"/>
</dbReference>
<protein>
    <submittedName>
        <fullName evidence="4">Prefoldin beta-like protein</fullName>
    </submittedName>
</protein>
<dbReference type="OrthoDB" id="248120at2759"/>
<comment type="similarity">
    <text evidence="1">Belongs to the prefoldin subunit beta family.</text>
</comment>
<dbReference type="SUPFAM" id="SSF46579">
    <property type="entry name" value="Prefoldin"/>
    <property type="match status" value="1"/>
</dbReference>
<keyword evidence="5" id="KW-1185">Reference proteome</keyword>
<evidence type="ECO:0000313" key="5">
    <source>
        <dbReference type="Proteomes" id="UP000053477"/>
    </source>
</evidence>
<feature type="coiled-coil region" evidence="3">
    <location>
        <begin position="71"/>
        <end position="105"/>
    </location>
</feature>
<dbReference type="InterPro" id="IPR009053">
    <property type="entry name" value="Prefoldin"/>
</dbReference>
<dbReference type="Pfam" id="PF01920">
    <property type="entry name" value="Prefoldin_2"/>
    <property type="match status" value="1"/>
</dbReference>
<dbReference type="FunCoup" id="A0A0H2S851">
    <property type="interactions" value="503"/>
</dbReference>
<keyword evidence="2" id="KW-0143">Chaperone</keyword>
<dbReference type="Gene3D" id="1.10.287.370">
    <property type="match status" value="1"/>
</dbReference>
<dbReference type="GO" id="GO:0005737">
    <property type="term" value="C:cytoplasm"/>
    <property type="evidence" value="ECO:0007669"/>
    <property type="project" value="TreeGrafter"/>
</dbReference>
<dbReference type="FunFam" id="1.10.287.370:FF:000003">
    <property type="entry name" value="Prefoldin subunit 6"/>
    <property type="match status" value="1"/>
</dbReference>
<organism evidence="4 5">
    <name type="scientific">Schizopora paradoxa</name>
    <dbReference type="NCBI Taxonomy" id="27342"/>
    <lineage>
        <taxon>Eukaryota</taxon>
        <taxon>Fungi</taxon>
        <taxon>Dikarya</taxon>
        <taxon>Basidiomycota</taxon>
        <taxon>Agaricomycotina</taxon>
        <taxon>Agaricomycetes</taxon>
        <taxon>Hymenochaetales</taxon>
        <taxon>Schizoporaceae</taxon>
        <taxon>Schizopora</taxon>
    </lineage>
</organism>
<dbReference type="GO" id="GO:0051131">
    <property type="term" value="P:chaperone-mediated protein complex assembly"/>
    <property type="evidence" value="ECO:0007669"/>
    <property type="project" value="TreeGrafter"/>
</dbReference>
<dbReference type="STRING" id="27342.A0A0H2S851"/>
<evidence type="ECO:0000256" key="2">
    <source>
        <dbReference type="ARBA" id="ARBA00023186"/>
    </source>
</evidence>
<dbReference type="AlphaFoldDB" id="A0A0H2S851"/>
<evidence type="ECO:0000256" key="1">
    <source>
        <dbReference type="ARBA" id="ARBA00008045"/>
    </source>
</evidence>
<keyword evidence="3" id="KW-0175">Coiled coil</keyword>
<dbReference type="InParanoid" id="A0A0H2S851"/>
<gene>
    <name evidence="4" type="ORF">SCHPADRAFT_820744</name>
</gene>
<dbReference type="GO" id="GO:0051082">
    <property type="term" value="F:unfolded protein binding"/>
    <property type="evidence" value="ECO:0007669"/>
    <property type="project" value="InterPro"/>
</dbReference>
<sequence length="110" mass="12505">MSVEARLKTESADYQKLQLDLSKVIENSQQLEAQLTETQSVRDVFVNLKAENTVYKMIGPVLVQQDSAEAKANVNKRLEFIQTELKRAEVQIKDLSGKIEKKKETVRDPA</sequence>
<reference evidence="4 5" key="1">
    <citation type="submission" date="2015-04" db="EMBL/GenBank/DDBJ databases">
        <title>Complete genome sequence of Schizopora paradoxa KUC8140, a cosmopolitan wood degrader in East Asia.</title>
        <authorList>
            <consortium name="DOE Joint Genome Institute"/>
            <person name="Min B."/>
            <person name="Park H."/>
            <person name="Jang Y."/>
            <person name="Kim J.-J."/>
            <person name="Kim K.H."/>
            <person name="Pangilinan J."/>
            <person name="Lipzen A."/>
            <person name="Riley R."/>
            <person name="Grigoriev I.V."/>
            <person name="Spatafora J.W."/>
            <person name="Choi I.-G."/>
        </authorList>
    </citation>
    <scope>NUCLEOTIDE SEQUENCE [LARGE SCALE GENOMIC DNA]</scope>
    <source>
        <strain evidence="4 5">KUC8140</strain>
    </source>
</reference>